<gene>
    <name evidence="2" type="ORF">AB1471_09585</name>
</gene>
<dbReference type="RefSeq" id="WP_367779542.1">
    <property type="nucleotide sequence ID" value="NZ_JBFMIA010000007.1"/>
</dbReference>
<dbReference type="Proteomes" id="UP001556040">
    <property type="component" value="Unassembled WGS sequence"/>
</dbReference>
<dbReference type="SUPFAM" id="SSF50129">
    <property type="entry name" value="GroES-like"/>
    <property type="match status" value="1"/>
</dbReference>
<accession>A0ABV3Q3X2</accession>
<evidence type="ECO:0000313" key="2">
    <source>
        <dbReference type="EMBL" id="MEW9502050.1"/>
    </source>
</evidence>
<dbReference type="SMART" id="SM00829">
    <property type="entry name" value="PKS_ER"/>
    <property type="match status" value="1"/>
</dbReference>
<keyword evidence="3" id="KW-1185">Reference proteome</keyword>
<dbReference type="Pfam" id="PF13602">
    <property type="entry name" value="ADH_zinc_N_2"/>
    <property type="match status" value="1"/>
</dbReference>
<organism evidence="2 3">
    <name type="scientific">Jeotgalibacillus marinus</name>
    <dbReference type="NCBI Taxonomy" id="86667"/>
    <lineage>
        <taxon>Bacteria</taxon>
        <taxon>Bacillati</taxon>
        <taxon>Bacillota</taxon>
        <taxon>Bacilli</taxon>
        <taxon>Bacillales</taxon>
        <taxon>Caryophanaceae</taxon>
        <taxon>Jeotgalibacillus</taxon>
    </lineage>
</organism>
<dbReference type="CDD" id="cd08267">
    <property type="entry name" value="MDR1"/>
    <property type="match status" value="1"/>
</dbReference>
<dbReference type="Pfam" id="PF08240">
    <property type="entry name" value="ADH_N"/>
    <property type="match status" value="1"/>
</dbReference>
<dbReference type="SUPFAM" id="SSF51735">
    <property type="entry name" value="NAD(P)-binding Rossmann-fold domains"/>
    <property type="match status" value="1"/>
</dbReference>
<dbReference type="Gene3D" id="3.40.50.720">
    <property type="entry name" value="NAD(P)-binding Rossmann-like Domain"/>
    <property type="match status" value="1"/>
</dbReference>
<dbReference type="InterPro" id="IPR011032">
    <property type="entry name" value="GroES-like_sf"/>
</dbReference>
<dbReference type="InterPro" id="IPR036291">
    <property type="entry name" value="NAD(P)-bd_dom_sf"/>
</dbReference>
<evidence type="ECO:0000313" key="3">
    <source>
        <dbReference type="Proteomes" id="UP001556040"/>
    </source>
</evidence>
<name>A0ABV3Q3X2_9BACL</name>
<dbReference type="PANTHER" id="PTHR44013:SF1">
    <property type="entry name" value="ZINC-TYPE ALCOHOL DEHYDROGENASE-LIKE PROTEIN C16A3.02C"/>
    <property type="match status" value="1"/>
</dbReference>
<dbReference type="PANTHER" id="PTHR44013">
    <property type="entry name" value="ZINC-TYPE ALCOHOL DEHYDROGENASE-LIKE PROTEIN C16A3.02C"/>
    <property type="match status" value="1"/>
</dbReference>
<dbReference type="InterPro" id="IPR013154">
    <property type="entry name" value="ADH-like_N"/>
</dbReference>
<dbReference type="InterPro" id="IPR052733">
    <property type="entry name" value="Chloroplast_QOR"/>
</dbReference>
<dbReference type="EMBL" id="JBFMIA010000007">
    <property type="protein sequence ID" value="MEW9502050.1"/>
    <property type="molecule type" value="Genomic_DNA"/>
</dbReference>
<comment type="caution">
    <text evidence="2">The sequence shown here is derived from an EMBL/GenBank/DDBJ whole genome shotgun (WGS) entry which is preliminary data.</text>
</comment>
<proteinExistence type="predicted"/>
<reference evidence="2 3" key="1">
    <citation type="journal article" date="1979" name="Int. J. Syst. Evol. Microbiol.">
        <title>Bacillus globisporus subsp. marinus subsp. nov.</title>
        <authorList>
            <person name="Liu H."/>
        </authorList>
    </citation>
    <scope>NUCLEOTIDE SEQUENCE [LARGE SCALE GENOMIC DNA]</scope>
    <source>
        <strain evidence="2 3">DSM 1297</strain>
    </source>
</reference>
<sequence length="327" mass="35764">MKAIICTKYGSPDVLQLKEVEKPTPKDNEVLVKVYETVVSPSDCAFRKGDPFIARFYSGLIRPKNTILGFELAGEIEEVGKDVKSFKKGDQVFASTTFGTYAEYICLPEEGALAIKPTNMTYGEAASVCDGALTALPFLRDTANIQSGQKVLINGASGSVGTFAVQLAKYFGTEVTGVCSTTNLELVKSLGADKVIDYTKEDFTKTDQTYDIIFDAVGKSSFSSCKSSLNQRGVYLSTVPTLAIIPQMIWTSKIGSKKALFATTGLRPTSEKTKDLLFFKELIEAGKIKSVIDRRYPLEQIAEAHKYVEKGHKKGNVVITLEHNNKT</sequence>
<protein>
    <submittedName>
        <fullName evidence="2">NAD(P)-dependent alcohol dehydrogenase</fullName>
    </submittedName>
</protein>
<dbReference type="InterPro" id="IPR020843">
    <property type="entry name" value="ER"/>
</dbReference>
<dbReference type="Gene3D" id="3.90.180.10">
    <property type="entry name" value="Medium-chain alcohol dehydrogenases, catalytic domain"/>
    <property type="match status" value="1"/>
</dbReference>
<evidence type="ECO:0000259" key="1">
    <source>
        <dbReference type="SMART" id="SM00829"/>
    </source>
</evidence>
<feature type="domain" description="Enoyl reductase (ER)" evidence="1">
    <location>
        <begin position="10"/>
        <end position="319"/>
    </location>
</feature>